<feature type="compositionally biased region" description="Basic and acidic residues" evidence="9">
    <location>
        <begin position="245"/>
        <end position="254"/>
    </location>
</feature>
<sequence>MVSFQCDACTDVVKKPKLDRHYDQCRASFTCIDCSATFAAPSQWKGHTSCITEAEKYQKSLYKGPKRGQDTRPSNGNHNNTQPETNKIPGKYHQSQNNQRSWSRRQYVPNYVSGANGTPLGSPHRMSPVDSSAADSLVNAAKTVREVGTKRDSEVLVEADTSNAAQSKSKKKQRRDVPAEVAADEKKTGVVSEPPQEPSSVVNGSTEKHKKGKKSKKKSETQTSPRELALEEHRDEKKSKKRKRKEGDGDRPNDAIEQTDTQLEATSLHLNDKSQDENKAKKRKHKEKRDDGSQSKQIDVAGEETGQVGMATGAEEKKKKKGKDKKASAEEKASAVEKPKKKRKKRESGTVR</sequence>
<protein>
    <recommendedName>
        <fullName evidence="10">Zinc finger C2H2 LYAR-type domain-containing protein</fullName>
    </recommendedName>
</protein>
<feature type="compositionally biased region" description="Polar residues" evidence="9">
    <location>
        <begin position="256"/>
        <end position="269"/>
    </location>
</feature>
<dbReference type="GO" id="GO:0008270">
    <property type="term" value="F:zinc ion binding"/>
    <property type="evidence" value="ECO:0007669"/>
    <property type="project" value="UniProtKB-KW"/>
</dbReference>
<feature type="compositionally biased region" description="Polar residues" evidence="9">
    <location>
        <begin position="71"/>
        <end position="85"/>
    </location>
</feature>
<evidence type="ECO:0000256" key="6">
    <source>
        <dbReference type="ARBA" id="ARBA00023242"/>
    </source>
</evidence>
<dbReference type="PROSITE" id="PS51804">
    <property type="entry name" value="ZF_C2HC_LYAR"/>
    <property type="match status" value="1"/>
</dbReference>
<organism evidence="11 12">
    <name type="scientific">Lactarius akahatsu</name>
    <dbReference type="NCBI Taxonomy" id="416441"/>
    <lineage>
        <taxon>Eukaryota</taxon>
        <taxon>Fungi</taxon>
        <taxon>Dikarya</taxon>
        <taxon>Basidiomycota</taxon>
        <taxon>Agaricomycotina</taxon>
        <taxon>Agaricomycetes</taxon>
        <taxon>Russulales</taxon>
        <taxon>Russulaceae</taxon>
        <taxon>Lactarius</taxon>
    </lineage>
</organism>
<feature type="compositionally biased region" description="Basic residues" evidence="9">
    <location>
        <begin position="208"/>
        <end position="217"/>
    </location>
</feature>
<evidence type="ECO:0000256" key="3">
    <source>
        <dbReference type="ARBA" id="ARBA00022737"/>
    </source>
</evidence>
<evidence type="ECO:0000259" key="10">
    <source>
        <dbReference type="Pfam" id="PF08790"/>
    </source>
</evidence>
<keyword evidence="3" id="KW-0677">Repeat</keyword>
<evidence type="ECO:0000313" key="11">
    <source>
        <dbReference type="EMBL" id="KAH8995747.1"/>
    </source>
</evidence>
<feature type="region of interest" description="Disordered" evidence="9">
    <location>
        <begin position="61"/>
        <end position="134"/>
    </location>
</feature>
<evidence type="ECO:0000256" key="4">
    <source>
        <dbReference type="ARBA" id="ARBA00022771"/>
    </source>
</evidence>
<reference evidence="11" key="1">
    <citation type="submission" date="2022-01" db="EMBL/GenBank/DDBJ databases">
        <title>Comparative genomics reveals a dynamic genome evolution in the ectomycorrhizal milk-cap (Lactarius) mushrooms.</title>
        <authorList>
            <consortium name="DOE Joint Genome Institute"/>
            <person name="Lebreton A."/>
            <person name="Tang N."/>
            <person name="Kuo A."/>
            <person name="LaButti K."/>
            <person name="Drula E."/>
            <person name="Barry K."/>
            <person name="Clum A."/>
            <person name="Lipzen A."/>
            <person name="Mousain D."/>
            <person name="Ng V."/>
            <person name="Wang R."/>
            <person name="Wang X."/>
            <person name="Dai Y."/>
            <person name="Henrissat B."/>
            <person name="Grigoriev I.V."/>
            <person name="Guerin-Laguette A."/>
            <person name="Yu F."/>
            <person name="Martin F.M."/>
        </authorList>
    </citation>
    <scope>NUCLEOTIDE SEQUENCE</scope>
    <source>
        <strain evidence="11">QP</strain>
    </source>
</reference>
<evidence type="ECO:0000256" key="7">
    <source>
        <dbReference type="ARBA" id="ARBA00061084"/>
    </source>
</evidence>
<keyword evidence="5" id="KW-0862">Zinc</keyword>
<dbReference type="GO" id="GO:0003677">
    <property type="term" value="F:DNA binding"/>
    <property type="evidence" value="ECO:0007669"/>
    <property type="project" value="InterPro"/>
</dbReference>
<dbReference type="InterPro" id="IPR036236">
    <property type="entry name" value="Znf_C2H2_sf"/>
</dbReference>
<dbReference type="SUPFAM" id="SSF57667">
    <property type="entry name" value="beta-beta-alpha zinc fingers"/>
    <property type="match status" value="2"/>
</dbReference>
<dbReference type="InterPro" id="IPR014898">
    <property type="entry name" value="Znf_C2H2_LYAR"/>
</dbReference>
<evidence type="ECO:0000256" key="9">
    <source>
        <dbReference type="SAM" id="MobiDB-lite"/>
    </source>
</evidence>
<feature type="domain" description="Zinc finger C2H2 LYAR-type" evidence="10">
    <location>
        <begin position="29"/>
        <end position="57"/>
    </location>
</feature>
<comment type="subcellular location">
    <subcellularLocation>
        <location evidence="1">Nucleus</location>
    </subcellularLocation>
</comment>
<feature type="compositionally biased region" description="Basic and acidic residues" evidence="9">
    <location>
        <begin position="270"/>
        <end position="279"/>
    </location>
</feature>
<feature type="region of interest" description="Disordered" evidence="9">
    <location>
        <begin position="153"/>
        <end position="352"/>
    </location>
</feature>
<keyword evidence="4 8" id="KW-0863">Zinc-finger</keyword>
<dbReference type="Pfam" id="PF08790">
    <property type="entry name" value="zf-LYAR"/>
    <property type="match status" value="1"/>
</dbReference>
<keyword evidence="12" id="KW-1185">Reference proteome</keyword>
<dbReference type="GO" id="GO:0005730">
    <property type="term" value="C:nucleolus"/>
    <property type="evidence" value="ECO:0007669"/>
    <property type="project" value="TreeGrafter"/>
</dbReference>
<comment type="similarity">
    <text evidence="7">Belongs to the UPF0743 family.</text>
</comment>
<gene>
    <name evidence="11" type="ORF">EDB92DRAFT_1845913</name>
</gene>
<evidence type="ECO:0000256" key="5">
    <source>
        <dbReference type="ARBA" id="ARBA00022833"/>
    </source>
</evidence>
<dbReference type="Gene3D" id="3.30.1490.490">
    <property type="match status" value="1"/>
</dbReference>
<dbReference type="GO" id="GO:0000122">
    <property type="term" value="P:negative regulation of transcription by RNA polymerase II"/>
    <property type="evidence" value="ECO:0007669"/>
    <property type="project" value="TreeGrafter"/>
</dbReference>
<dbReference type="EMBL" id="JAKELL010000011">
    <property type="protein sequence ID" value="KAH8995747.1"/>
    <property type="molecule type" value="Genomic_DNA"/>
</dbReference>
<dbReference type="InterPro" id="IPR039999">
    <property type="entry name" value="LYAR"/>
</dbReference>
<accession>A0AAD4QFP5</accession>
<evidence type="ECO:0000256" key="8">
    <source>
        <dbReference type="PROSITE-ProRule" id="PRU01145"/>
    </source>
</evidence>
<keyword evidence="2" id="KW-0479">Metal-binding</keyword>
<evidence type="ECO:0000313" key="12">
    <source>
        <dbReference type="Proteomes" id="UP001201163"/>
    </source>
</evidence>
<dbReference type="FunFam" id="3.30.1490.490:FF:000001">
    <property type="entry name" value="cell growth-regulating nucleolar protein-like"/>
    <property type="match status" value="1"/>
</dbReference>
<dbReference type="PANTHER" id="PTHR13100:SF10">
    <property type="entry name" value="CELL GROWTH-REGULATING NUCLEOLAR PROTEIN"/>
    <property type="match status" value="1"/>
</dbReference>
<name>A0AAD4QFP5_9AGAM</name>
<feature type="compositionally biased region" description="Basic and acidic residues" evidence="9">
    <location>
        <begin position="175"/>
        <end position="188"/>
    </location>
</feature>
<comment type="caution">
    <text evidence="11">The sequence shown here is derived from an EMBL/GenBank/DDBJ whole genome shotgun (WGS) entry which is preliminary data.</text>
</comment>
<feature type="compositionally biased region" description="Basic and acidic residues" evidence="9">
    <location>
        <begin position="325"/>
        <end position="338"/>
    </location>
</feature>
<dbReference type="PANTHER" id="PTHR13100">
    <property type="entry name" value="CELL GROWTH-REGULATING NUCLEOLAR PROTEIN LYAR"/>
    <property type="match status" value="1"/>
</dbReference>
<evidence type="ECO:0000256" key="2">
    <source>
        <dbReference type="ARBA" id="ARBA00022723"/>
    </source>
</evidence>
<feature type="compositionally biased region" description="Basic and acidic residues" evidence="9">
    <location>
        <begin position="228"/>
        <end position="238"/>
    </location>
</feature>
<proteinExistence type="inferred from homology"/>
<keyword evidence="6" id="KW-0539">Nucleus</keyword>
<dbReference type="GO" id="GO:0006364">
    <property type="term" value="P:rRNA processing"/>
    <property type="evidence" value="ECO:0007669"/>
    <property type="project" value="TreeGrafter"/>
</dbReference>
<dbReference type="AlphaFoldDB" id="A0AAD4QFP5"/>
<dbReference type="Proteomes" id="UP001201163">
    <property type="component" value="Unassembled WGS sequence"/>
</dbReference>
<evidence type="ECO:0000256" key="1">
    <source>
        <dbReference type="ARBA" id="ARBA00004123"/>
    </source>
</evidence>